<protein>
    <recommendedName>
        <fullName evidence="1">non-specific serine/threonine protein kinase</fullName>
        <ecNumber evidence="1">2.7.11.1</ecNumber>
    </recommendedName>
</protein>
<evidence type="ECO:0000313" key="4">
    <source>
        <dbReference type="Proteomes" id="UP001235939"/>
    </source>
</evidence>
<accession>A0ABY6K049</accession>
<name>A0ABY6K049_9ARAC</name>
<gene>
    <name evidence="3" type="ORF">LAZ67_2000074</name>
</gene>
<dbReference type="InterPro" id="IPR008271">
    <property type="entry name" value="Ser/Thr_kinase_AS"/>
</dbReference>
<dbReference type="PROSITE" id="PS00108">
    <property type="entry name" value="PROTEIN_KINASE_ST"/>
    <property type="match status" value="1"/>
</dbReference>
<organism evidence="3 4">
    <name type="scientific">Cordylochernes scorpioides</name>
    <dbReference type="NCBI Taxonomy" id="51811"/>
    <lineage>
        <taxon>Eukaryota</taxon>
        <taxon>Metazoa</taxon>
        <taxon>Ecdysozoa</taxon>
        <taxon>Arthropoda</taxon>
        <taxon>Chelicerata</taxon>
        <taxon>Arachnida</taxon>
        <taxon>Pseudoscorpiones</taxon>
        <taxon>Cheliferoidea</taxon>
        <taxon>Chernetidae</taxon>
        <taxon>Cordylochernes</taxon>
    </lineage>
</organism>
<dbReference type="InterPro" id="IPR011009">
    <property type="entry name" value="Kinase-like_dom_sf"/>
</dbReference>
<sequence length="413" mass="47186">MAKHKLSAPSGESVKNKQPRISVSGNLLAGKLPAGEIITDNSGKMWRIGKSIAVGGFGDIYLASDEIKKPVDRNSSYVVKAEFHTNGTLYTERHCYSRIGKIENIKEWMKCKSKRWLGVPTLIATGKHVFKGTMYRFIIIERFKDSLENLLKRQGSLHISTVFSIGIKLLDILEYIHSFGYIHGDIKASNILIHPASNEEIQIYLVDYGLATKFAVNGVHKEEKEDKSRAHSGTTEFISRDGHKGIISRRSDLEILAFNFVRWMCHKLPWEDNLNDYDYVHERKSYFMSRISHFIQTCFPHNSPEDLASYISQVANLDYDEKPDYDFLRRILSRGLTSRGIIYDDMVILDMDQHMNRRSMRAAMRHTQKTVTTLTTWEQARSHHSAAETRPTDAMLKQMKLDCGTSHPVATIG</sequence>
<dbReference type="InterPro" id="IPR000719">
    <property type="entry name" value="Prot_kinase_dom"/>
</dbReference>
<dbReference type="PROSITE" id="PS50011">
    <property type="entry name" value="PROTEIN_KINASE_DOM"/>
    <property type="match status" value="1"/>
</dbReference>
<dbReference type="InterPro" id="IPR050235">
    <property type="entry name" value="CK1_Ser-Thr_kinase"/>
</dbReference>
<dbReference type="SUPFAM" id="SSF56112">
    <property type="entry name" value="Protein kinase-like (PK-like)"/>
    <property type="match status" value="1"/>
</dbReference>
<dbReference type="Proteomes" id="UP001235939">
    <property type="component" value="Chromosome 02"/>
</dbReference>
<dbReference type="EC" id="2.7.11.1" evidence="1"/>
<evidence type="ECO:0000256" key="1">
    <source>
        <dbReference type="ARBA" id="ARBA00012513"/>
    </source>
</evidence>
<evidence type="ECO:0000259" key="2">
    <source>
        <dbReference type="PROSITE" id="PS50011"/>
    </source>
</evidence>
<dbReference type="Gene3D" id="1.10.510.10">
    <property type="entry name" value="Transferase(Phosphotransferase) domain 1"/>
    <property type="match status" value="1"/>
</dbReference>
<proteinExistence type="predicted"/>
<keyword evidence="4" id="KW-1185">Reference proteome</keyword>
<dbReference type="PANTHER" id="PTHR11909">
    <property type="entry name" value="CASEIN KINASE-RELATED"/>
    <property type="match status" value="1"/>
</dbReference>
<dbReference type="EMBL" id="CP092864">
    <property type="protein sequence ID" value="UYV62307.1"/>
    <property type="molecule type" value="Genomic_DNA"/>
</dbReference>
<feature type="domain" description="Protein kinase" evidence="2">
    <location>
        <begin position="46"/>
        <end position="336"/>
    </location>
</feature>
<dbReference type="SMART" id="SM00220">
    <property type="entry name" value="S_TKc"/>
    <property type="match status" value="1"/>
</dbReference>
<evidence type="ECO:0000313" key="3">
    <source>
        <dbReference type="EMBL" id="UYV62307.1"/>
    </source>
</evidence>
<dbReference type="Pfam" id="PF00069">
    <property type="entry name" value="Pkinase"/>
    <property type="match status" value="1"/>
</dbReference>
<reference evidence="3 4" key="1">
    <citation type="submission" date="2022-01" db="EMBL/GenBank/DDBJ databases">
        <title>A chromosomal length assembly of Cordylochernes scorpioides.</title>
        <authorList>
            <person name="Zeh D."/>
            <person name="Zeh J."/>
        </authorList>
    </citation>
    <scope>NUCLEOTIDE SEQUENCE [LARGE SCALE GENOMIC DNA]</scope>
    <source>
        <strain evidence="3">IN4F17</strain>
        <tissue evidence="3">Whole Body</tissue>
    </source>
</reference>